<dbReference type="Pfam" id="PF04773">
    <property type="entry name" value="FecR"/>
    <property type="match status" value="1"/>
</dbReference>
<evidence type="ECO:0000313" key="4">
    <source>
        <dbReference type="EMBL" id="KRQ92815.1"/>
    </source>
</evidence>
<evidence type="ECO:0000256" key="1">
    <source>
        <dbReference type="SAM" id="Phobius"/>
    </source>
</evidence>
<evidence type="ECO:0008006" key="6">
    <source>
        <dbReference type="Google" id="ProtNLM"/>
    </source>
</evidence>
<dbReference type="InterPro" id="IPR032623">
    <property type="entry name" value="FecR_N"/>
</dbReference>
<evidence type="ECO:0000259" key="3">
    <source>
        <dbReference type="Pfam" id="PF16220"/>
    </source>
</evidence>
<protein>
    <recommendedName>
        <fullName evidence="6">Iron dicitrate transport regulator FecR</fullName>
    </recommendedName>
</protein>
<dbReference type="Gene3D" id="3.55.50.30">
    <property type="match status" value="1"/>
</dbReference>
<organism evidence="4 5">
    <name type="scientific">Bradyrhizobium valentinum</name>
    <dbReference type="NCBI Taxonomy" id="1518501"/>
    <lineage>
        <taxon>Bacteria</taxon>
        <taxon>Pseudomonadati</taxon>
        <taxon>Pseudomonadota</taxon>
        <taxon>Alphaproteobacteria</taxon>
        <taxon>Hyphomicrobiales</taxon>
        <taxon>Nitrobacteraceae</taxon>
        <taxon>Bradyrhizobium</taxon>
    </lineage>
</organism>
<dbReference type="PANTHER" id="PTHR30273:SF2">
    <property type="entry name" value="PROTEIN FECR"/>
    <property type="match status" value="1"/>
</dbReference>
<keyword evidence="1" id="KW-0472">Membrane</keyword>
<dbReference type="Proteomes" id="UP000051913">
    <property type="component" value="Unassembled WGS sequence"/>
</dbReference>
<dbReference type="AlphaFoldDB" id="A0A0R3KKY3"/>
<feature type="transmembrane region" description="Helical" evidence="1">
    <location>
        <begin position="102"/>
        <end position="124"/>
    </location>
</feature>
<accession>A0A0R3KKY3</accession>
<reference evidence="4 5" key="1">
    <citation type="submission" date="2014-03" db="EMBL/GenBank/DDBJ databases">
        <title>Bradyrhizobium valentinum sp. nov., isolated from effective nodules of Lupinus mariae-josephae, a lupine endemic of basic-lime soils in Eastern Spain.</title>
        <authorList>
            <person name="Duran D."/>
            <person name="Rey L."/>
            <person name="Navarro A."/>
            <person name="Busquets A."/>
            <person name="Imperial J."/>
            <person name="Ruiz-Argueso T."/>
        </authorList>
    </citation>
    <scope>NUCLEOTIDE SEQUENCE [LARGE SCALE GENOMIC DNA]</scope>
    <source>
        <strain evidence="4 5">LmjM3</strain>
    </source>
</reference>
<comment type="caution">
    <text evidence="4">The sequence shown here is derived from an EMBL/GenBank/DDBJ whole genome shotgun (WGS) entry which is preliminary data.</text>
</comment>
<dbReference type="PIRSF" id="PIRSF018266">
    <property type="entry name" value="FecR"/>
    <property type="match status" value="1"/>
</dbReference>
<dbReference type="GO" id="GO:0016989">
    <property type="term" value="F:sigma factor antagonist activity"/>
    <property type="evidence" value="ECO:0007669"/>
    <property type="project" value="TreeGrafter"/>
</dbReference>
<keyword evidence="1" id="KW-0812">Transmembrane</keyword>
<dbReference type="RefSeq" id="WP_057855482.1">
    <property type="nucleotide sequence ID" value="NZ_LLXX01000227.1"/>
</dbReference>
<sequence>MSNSDRYVPENAALREHALAWLRRLNTGEATASDIAELEKWRSTSPAHAREFTEAVLLWDVLGEAAKEGANQTVRKTEPSHSNYDGTLAFPAGNRRLARRTFLAGGATLAASVAGGGLVVWPPFDLWPSLSEITADYRTRPGERRRIEVAAHVSVEMNTRTSIDLQSAAQVRLLAGEVAVAKQGDPVRELVVLAGNGRAATMAASFNIRKDGDVITVTCTNGVVEVRCGEAVAAVRGGQQVAYDNLTLSEVITIDPEAVTAWQRGLLIFRRRPLSQVIDEVNRYRSGRIILRNAELGQRQVVGNFRLDRIDDVIDFMSKAMNLPIRSLPGGIVLVG</sequence>
<dbReference type="InterPro" id="IPR006860">
    <property type="entry name" value="FecR"/>
</dbReference>
<dbReference type="PANTHER" id="PTHR30273">
    <property type="entry name" value="PERIPLASMIC SIGNAL SENSOR AND SIGMA FACTOR ACTIVATOR FECR-RELATED"/>
    <property type="match status" value="1"/>
</dbReference>
<feature type="domain" description="FecR N-terminal" evidence="3">
    <location>
        <begin position="17"/>
        <end position="55"/>
    </location>
</feature>
<proteinExistence type="predicted"/>
<dbReference type="Gene3D" id="2.60.120.1440">
    <property type="match status" value="1"/>
</dbReference>
<dbReference type="STRING" id="1518501.CQ10_22500"/>
<gene>
    <name evidence="4" type="ORF">CP49_39775</name>
</gene>
<dbReference type="Pfam" id="PF16220">
    <property type="entry name" value="DUF4880"/>
    <property type="match status" value="1"/>
</dbReference>
<evidence type="ECO:0000313" key="5">
    <source>
        <dbReference type="Proteomes" id="UP000051913"/>
    </source>
</evidence>
<keyword evidence="1" id="KW-1133">Transmembrane helix</keyword>
<dbReference type="InterPro" id="IPR012373">
    <property type="entry name" value="Ferrdict_sens_TM"/>
</dbReference>
<dbReference type="OrthoDB" id="636724at2"/>
<keyword evidence="5" id="KW-1185">Reference proteome</keyword>
<feature type="domain" description="FecR protein" evidence="2">
    <location>
        <begin position="136"/>
        <end position="225"/>
    </location>
</feature>
<evidence type="ECO:0000259" key="2">
    <source>
        <dbReference type="Pfam" id="PF04773"/>
    </source>
</evidence>
<name>A0A0R3KKY3_9BRAD</name>
<dbReference type="EMBL" id="LLXX01000227">
    <property type="protein sequence ID" value="KRQ92815.1"/>
    <property type="molecule type" value="Genomic_DNA"/>
</dbReference>